<evidence type="ECO:0000313" key="2">
    <source>
        <dbReference type="EMBL" id="QEP91586.1"/>
    </source>
</evidence>
<proteinExistence type="predicted"/>
<protein>
    <submittedName>
        <fullName evidence="2">Uncharacterized protein</fullName>
    </submittedName>
</protein>
<reference evidence="2 3" key="1">
    <citation type="submission" date="2019-08" db="EMBL/GenBank/DDBJ databases">
        <title>Emergence of NDM-5-producing hypervirulent Klebsiella pneumoniae from clinical infections.</title>
        <authorList>
            <person name="Shen Z."/>
            <person name="Zhang H."/>
            <person name="Li M."/>
        </authorList>
    </citation>
    <scope>NUCLEOTIDE SEQUENCE [LARGE SCALE GENOMIC DNA]</scope>
    <source>
        <strain evidence="2 3">RJ18-06</strain>
    </source>
</reference>
<dbReference type="AlphaFoldDB" id="A0A5C2LGW9"/>
<gene>
    <name evidence="2" type="ORF">FZ929_11065</name>
</gene>
<dbReference type="Proteomes" id="UP000325096">
    <property type="component" value="Chromosome"/>
</dbReference>
<evidence type="ECO:0000313" key="3">
    <source>
        <dbReference type="Proteomes" id="UP000325096"/>
    </source>
</evidence>
<name>A0A5C2LGW9_KLEPN</name>
<accession>A0A5C2LGW9</accession>
<evidence type="ECO:0000256" key="1">
    <source>
        <dbReference type="SAM" id="MobiDB-lite"/>
    </source>
</evidence>
<dbReference type="EMBL" id="CP043669">
    <property type="protein sequence ID" value="QEP91586.1"/>
    <property type="molecule type" value="Genomic_DNA"/>
</dbReference>
<sequence length="60" mass="6859">MWLFNSHIDSSHQEKQISYQDDSPTSTKPLSPQIPGFFVIMGYHKDATKRMIGVYAEVCP</sequence>
<feature type="compositionally biased region" description="Polar residues" evidence="1">
    <location>
        <begin position="16"/>
        <end position="30"/>
    </location>
</feature>
<organism evidence="2 3">
    <name type="scientific">Klebsiella pneumoniae</name>
    <dbReference type="NCBI Taxonomy" id="573"/>
    <lineage>
        <taxon>Bacteria</taxon>
        <taxon>Pseudomonadati</taxon>
        <taxon>Pseudomonadota</taxon>
        <taxon>Gammaproteobacteria</taxon>
        <taxon>Enterobacterales</taxon>
        <taxon>Enterobacteriaceae</taxon>
        <taxon>Klebsiella/Raoultella group</taxon>
        <taxon>Klebsiella</taxon>
        <taxon>Klebsiella pneumoniae complex</taxon>
    </lineage>
</organism>
<feature type="region of interest" description="Disordered" evidence="1">
    <location>
        <begin position="1"/>
        <end position="30"/>
    </location>
</feature>